<keyword evidence="4" id="KW-1133">Transmembrane helix</keyword>
<feature type="transmembrane region" description="Helical" evidence="4">
    <location>
        <begin position="31"/>
        <end position="50"/>
    </location>
</feature>
<organism evidence="7">
    <name type="scientific">Desulfobacca acetoxidans</name>
    <dbReference type="NCBI Taxonomy" id="60893"/>
    <lineage>
        <taxon>Bacteria</taxon>
        <taxon>Pseudomonadati</taxon>
        <taxon>Thermodesulfobacteriota</taxon>
        <taxon>Desulfobaccia</taxon>
        <taxon>Desulfobaccales</taxon>
        <taxon>Desulfobaccaceae</taxon>
        <taxon>Desulfobacca</taxon>
    </lineage>
</organism>
<dbReference type="SUPFAM" id="SSF111369">
    <property type="entry name" value="HlyD-like secretion proteins"/>
    <property type="match status" value="2"/>
</dbReference>
<keyword evidence="2 3" id="KW-0175">Coiled coil</keyword>
<keyword evidence="4" id="KW-0472">Membrane</keyword>
<proteinExistence type="predicted"/>
<dbReference type="InterPro" id="IPR058636">
    <property type="entry name" value="Beta-barrel_YknX"/>
</dbReference>
<dbReference type="PANTHER" id="PTHR32347:SF29">
    <property type="entry name" value="UPF0194 MEMBRANE PROTEIN YBHG"/>
    <property type="match status" value="1"/>
</dbReference>
<dbReference type="Gene3D" id="2.40.50.100">
    <property type="match status" value="1"/>
</dbReference>
<dbReference type="EMBL" id="DTGR01000049">
    <property type="protein sequence ID" value="HHS28720.1"/>
    <property type="molecule type" value="Genomic_DNA"/>
</dbReference>
<dbReference type="Pfam" id="PF25881">
    <property type="entry name" value="HH_YBHG"/>
    <property type="match status" value="1"/>
</dbReference>
<evidence type="ECO:0000256" key="3">
    <source>
        <dbReference type="SAM" id="Coils"/>
    </source>
</evidence>
<dbReference type="Gene3D" id="1.10.287.470">
    <property type="entry name" value="Helix hairpin bin"/>
    <property type="match status" value="2"/>
</dbReference>
<dbReference type="PANTHER" id="PTHR32347">
    <property type="entry name" value="EFFLUX SYSTEM COMPONENT YKNX-RELATED"/>
    <property type="match status" value="1"/>
</dbReference>
<keyword evidence="4" id="KW-0812">Transmembrane</keyword>
<feature type="domain" description="YbhG-like alpha-helical hairpin" evidence="5">
    <location>
        <begin position="101"/>
        <end position="228"/>
    </location>
</feature>
<comment type="caution">
    <text evidence="7">The sequence shown here is derived from an EMBL/GenBank/DDBJ whole genome shotgun (WGS) entry which is preliminary data.</text>
</comment>
<dbReference type="InterPro" id="IPR050465">
    <property type="entry name" value="UPF0194_transport"/>
</dbReference>
<gene>
    <name evidence="7" type="ORF">ENV52_03340</name>
</gene>
<evidence type="ECO:0000256" key="4">
    <source>
        <dbReference type="SAM" id="Phobius"/>
    </source>
</evidence>
<dbReference type="InterPro" id="IPR059052">
    <property type="entry name" value="HH_YbhG-like"/>
</dbReference>
<evidence type="ECO:0000313" key="7">
    <source>
        <dbReference type="EMBL" id="HHS28720.1"/>
    </source>
</evidence>
<evidence type="ECO:0000259" key="5">
    <source>
        <dbReference type="Pfam" id="PF25881"/>
    </source>
</evidence>
<name>A0A7V6A237_9BACT</name>
<dbReference type="Gene3D" id="2.40.30.170">
    <property type="match status" value="1"/>
</dbReference>
<dbReference type="GO" id="GO:0042597">
    <property type="term" value="C:periplasmic space"/>
    <property type="evidence" value="ECO:0007669"/>
    <property type="project" value="UniProtKB-SubCell"/>
</dbReference>
<protein>
    <submittedName>
        <fullName evidence="7">HlyD family efflux transporter periplasmic adaptor subunit</fullName>
    </submittedName>
</protein>
<dbReference type="Pfam" id="PF25990">
    <property type="entry name" value="Beta-barrel_YknX"/>
    <property type="match status" value="1"/>
</dbReference>
<accession>A0A7V6A237</accession>
<feature type="coiled-coil region" evidence="3">
    <location>
        <begin position="103"/>
        <end position="227"/>
    </location>
</feature>
<evidence type="ECO:0000256" key="2">
    <source>
        <dbReference type="ARBA" id="ARBA00023054"/>
    </source>
</evidence>
<comment type="subcellular location">
    <subcellularLocation>
        <location evidence="1">Cell envelope</location>
    </subcellularLocation>
</comment>
<dbReference type="AlphaFoldDB" id="A0A7V6A237"/>
<evidence type="ECO:0000256" key="1">
    <source>
        <dbReference type="ARBA" id="ARBA00004196"/>
    </source>
</evidence>
<sequence>MGTGSLQKSWRTIARLDFSTEIKTVFSVKRILIAVLILAGLLAGGIWLYWGIEKSDHHILHLSGHIEATETDLGFKVPGKIASIYFQEGQEVKAGQVVATLEDHDLQEEVKQAQARLETARANLAKLESGYRPQEVREARAAVAQAEADYDEKAKDFSRMQNLFERKTVSAQTRDKAEAAYLMAKEALRRAKETYDLRKSGYRQEDIEAARADFRQAQAALQLARTRLGYATITSPVNAVVLARPVEPGHVAAVGATVLTLGDLDHAYFEGYIPETDLARVRYGQRAEVTTDTYPGKRYPAWVSFISSQAEFTPKSVETFKERVTLVYRTKIRVENKNHELKPGMPAEAYIFLNEPPIKSGDGSQDWQ</sequence>
<reference evidence="7" key="1">
    <citation type="journal article" date="2020" name="mSystems">
        <title>Genome- and Community-Level Interaction Insights into Carbon Utilization and Element Cycling Functions of Hydrothermarchaeota in Hydrothermal Sediment.</title>
        <authorList>
            <person name="Zhou Z."/>
            <person name="Liu Y."/>
            <person name="Xu W."/>
            <person name="Pan J."/>
            <person name="Luo Z.H."/>
            <person name="Li M."/>
        </authorList>
    </citation>
    <scope>NUCLEOTIDE SEQUENCE [LARGE SCALE GENOMIC DNA]</scope>
    <source>
        <strain evidence="7">SpSt-767</strain>
    </source>
</reference>
<feature type="domain" description="YknX-like beta-barrel" evidence="6">
    <location>
        <begin position="270"/>
        <end position="346"/>
    </location>
</feature>
<evidence type="ECO:0000259" key="6">
    <source>
        <dbReference type="Pfam" id="PF25990"/>
    </source>
</evidence>